<evidence type="ECO:0000259" key="3">
    <source>
        <dbReference type="Pfam" id="PF18003"/>
    </source>
</evidence>
<dbReference type="InterPro" id="IPR024278">
    <property type="entry name" value="DUF3823_N"/>
</dbReference>
<feature type="domain" description="DUF3823" evidence="2">
    <location>
        <begin position="33"/>
        <end position="123"/>
    </location>
</feature>
<name>A0A514CJB9_9BACT</name>
<dbReference type="KEGG" id="echi:FKX85_13120"/>
<dbReference type="Pfam" id="PF18003">
    <property type="entry name" value="DUF3823_C"/>
    <property type="match status" value="1"/>
</dbReference>
<evidence type="ECO:0000259" key="2">
    <source>
        <dbReference type="Pfam" id="PF12866"/>
    </source>
</evidence>
<keyword evidence="1" id="KW-0732">Signal</keyword>
<reference evidence="4 5" key="1">
    <citation type="submission" date="2019-06" db="EMBL/GenBank/DDBJ databases">
        <title>Echinicola alkalisoli sp. nov. isolated from saline soil.</title>
        <authorList>
            <person name="Sun J.-Q."/>
            <person name="Xu L."/>
        </authorList>
    </citation>
    <scope>NUCLEOTIDE SEQUENCE [LARGE SCALE GENOMIC DNA]</scope>
    <source>
        <strain evidence="4 5">LN3S3</strain>
    </source>
</reference>
<dbReference type="Gene3D" id="2.60.40.1120">
    <property type="entry name" value="Carboxypeptidase-like, regulatory domain"/>
    <property type="match status" value="1"/>
</dbReference>
<evidence type="ECO:0000256" key="1">
    <source>
        <dbReference type="SAM" id="SignalP"/>
    </source>
</evidence>
<keyword evidence="5" id="KW-1185">Reference proteome</keyword>
<gene>
    <name evidence="4" type="ORF">FKX85_13120</name>
</gene>
<feature type="chain" id="PRO_5022042474" evidence="1">
    <location>
        <begin position="23"/>
        <end position="234"/>
    </location>
</feature>
<dbReference type="AlphaFoldDB" id="A0A514CJB9"/>
<dbReference type="InterPro" id="IPR041186">
    <property type="entry name" value="DUF3823_C"/>
</dbReference>
<protein>
    <submittedName>
        <fullName evidence="4">DUF3823 domain-containing protein</fullName>
    </submittedName>
</protein>
<dbReference type="OrthoDB" id="1433240at2"/>
<feature type="signal peptide" evidence="1">
    <location>
        <begin position="1"/>
        <end position="22"/>
    </location>
</feature>
<dbReference type="Proteomes" id="UP000316614">
    <property type="component" value="Chromosome"/>
</dbReference>
<sequence>MKKNIKYLAGLCLMALGMSSCEYDNYDEPKLLFDGNIVYNGEPIGVSYNDVYFQLWEEGWQTFGNIGVAIDQDGSFSSLLFAGDYKLIIPADQGPFMNLTNQESGSDTIPLNINGSMNMDIEVLPYYMIRNVDISGNSSEVTANFGLEQIITDANARGVNEVVLYLSKTAFVDGRTSISSARLGGGDITDMSSIQLTTGVPDMTPTQGYVFARVGLRIEGVEDMLFSSIERIDF</sequence>
<evidence type="ECO:0000313" key="5">
    <source>
        <dbReference type="Proteomes" id="UP000316614"/>
    </source>
</evidence>
<proteinExistence type="predicted"/>
<feature type="domain" description="DUF3823" evidence="3">
    <location>
        <begin position="127"/>
        <end position="230"/>
    </location>
</feature>
<evidence type="ECO:0000313" key="4">
    <source>
        <dbReference type="EMBL" id="QDH79921.1"/>
    </source>
</evidence>
<dbReference type="RefSeq" id="WP_141615158.1">
    <property type="nucleotide sequence ID" value="NZ_CP041253.1"/>
</dbReference>
<dbReference type="PROSITE" id="PS51257">
    <property type="entry name" value="PROKAR_LIPOPROTEIN"/>
    <property type="match status" value="1"/>
</dbReference>
<dbReference type="EMBL" id="CP041253">
    <property type="protein sequence ID" value="QDH79921.1"/>
    <property type="molecule type" value="Genomic_DNA"/>
</dbReference>
<dbReference type="Gene3D" id="2.60.40.2060">
    <property type="match status" value="1"/>
</dbReference>
<dbReference type="Pfam" id="PF12866">
    <property type="entry name" value="DUF3823"/>
    <property type="match status" value="1"/>
</dbReference>
<organism evidence="4 5">
    <name type="scientific">Echinicola soli</name>
    <dbReference type="NCBI Taxonomy" id="2591634"/>
    <lineage>
        <taxon>Bacteria</taxon>
        <taxon>Pseudomonadati</taxon>
        <taxon>Bacteroidota</taxon>
        <taxon>Cytophagia</taxon>
        <taxon>Cytophagales</taxon>
        <taxon>Cyclobacteriaceae</taxon>
        <taxon>Echinicola</taxon>
    </lineage>
</organism>
<accession>A0A514CJB9</accession>